<keyword evidence="1" id="KW-0472">Membrane</keyword>
<dbReference type="GO" id="GO:0015562">
    <property type="term" value="F:efflux transmembrane transporter activity"/>
    <property type="evidence" value="ECO:0007669"/>
    <property type="project" value="TreeGrafter"/>
</dbReference>
<dbReference type="AlphaFoldDB" id="A0A5S9IKZ1"/>
<dbReference type="OrthoDB" id="9806939at2"/>
<reference evidence="2 3" key="1">
    <citation type="submission" date="2019-08" db="EMBL/GenBank/DDBJ databases">
        <title>Complete genome sequence of Candidatus Uab amorphum.</title>
        <authorList>
            <person name="Shiratori T."/>
            <person name="Suzuki S."/>
            <person name="Kakizawa Y."/>
            <person name="Ishida K."/>
        </authorList>
    </citation>
    <scope>NUCLEOTIDE SEQUENCE [LARGE SCALE GENOMIC DNA]</scope>
    <source>
        <strain evidence="2 3">SRT547</strain>
    </source>
</reference>
<evidence type="ECO:0000256" key="1">
    <source>
        <dbReference type="SAM" id="Phobius"/>
    </source>
</evidence>
<dbReference type="KEGG" id="uam:UABAM_01977"/>
<name>A0A5S9IKZ1_UABAM</name>
<keyword evidence="3" id="KW-1185">Reference proteome</keyword>
<dbReference type="PANTHER" id="PTHR30469">
    <property type="entry name" value="MULTIDRUG RESISTANCE PROTEIN MDTA"/>
    <property type="match status" value="1"/>
</dbReference>
<protein>
    <recommendedName>
        <fullName evidence="4">RND efflux pump membrane fusion protein barrel-sandwich domain-containing protein</fullName>
    </recommendedName>
</protein>
<dbReference type="PANTHER" id="PTHR30469:SF15">
    <property type="entry name" value="HLYD FAMILY OF SECRETION PROTEINS"/>
    <property type="match status" value="1"/>
</dbReference>
<proteinExistence type="predicted"/>
<keyword evidence="1" id="KW-1133">Transmembrane helix</keyword>
<dbReference type="RefSeq" id="WP_151967817.1">
    <property type="nucleotide sequence ID" value="NZ_AP019860.1"/>
</dbReference>
<sequence length="527" mass="58627">MGTDKNKQKKYVSVRKALRELRVDEGELKKIIEKGAIKAYPDKDNVKFDADEIEKYRTSRIQNNEENPKIADESLYESADVSFDSLFVSQAQGRSAASLTEEIPQEPDILFGPSTPKQNIKDFLNKKKPDPVSPVKAIQSVRSRDKGTTGIVSFSLFIVIIMLISINSFLLLQIGGAPTLPKINESKAINDELVPQISIVGKVVPAQTHVIVAPASGKIKQLVTTKLNKDKVIAVIDNANSLQREQLRMELQQALLTWELQKNKVSGLSAKAQKEIAQISEMYRKKGTVNSSNLSSWKKGVQSFAKSIKPSALDVWLQLQKARQNYELAEKKWLQNAQNNTIKASFAGQLLSSYSKVGNNVQAGDILGEYHSSTHQLQVVMSKSEFRLLEMQNQVTVTLPNDEQQKGKIHSAVAEDHLVKVNISIKMPVNLGMQLKVTFSLKKIPECVLVDRRAVFFQKDIRGESQAMVCKVLRKKGKRYAYPVSVVVGLYDEDYIQILSGVDPGDVIAMATSTPLANFTSGQQLQD</sequence>
<organism evidence="2 3">
    <name type="scientific">Uabimicrobium amorphum</name>
    <dbReference type="NCBI Taxonomy" id="2596890"/>
    <lineage>
        <taxon>Bacteria</taxon>
        <taxon>Pseudomonadati</taxon>
        <taxon>Planctomycetota</taxon>
        <taxon>Candidatus Uabimicrobiia</taxon>
        <taxon>Candidatus Uabimicrobiales</taxon>
        <taxon>Candidatus Uabimicrobiaceae</taxon>
        <taxon>Candidatus Uabimicrobium</taxon>
    </lineage>
</organism>
<evidence type="ECO:0000313" key="2">
    <source>
        <dbReference type="EMBL" id="BBM83624.1"/>
    </source>
</evidence>
<accession>A0A5S9IKZ1</accession>
<evidence type="ECO:0000313" key="3">
    <source>
        <dbReference type="Proteomes" id="UP000326354"/>
    </source>
</evidence>
<evidence type="ECO:0008006" key="4">
    <source>
        <dbReference type="Google" id="ProtNLM"/>
    </source>
</evidence>
<feature type="transmembrane region" description="Helical" evidence="1">
    <location>
        <begin position="151"/>
        <end position="172"/>
    </location>
</feature>
<dbReference type="Gene3D" id="2.40.420.20">
    <property type="match status" value="1"/>
</dbReference>
<dbReference type="Proteomes" id="UP000326354">
    <property type="component" value="Chromosome"/>
</dbReference>
<dbReference type="EMBL" id="AP019860">
    <property type="protein sequence ID" value="BBM83624.1"/>
    <property type="molecule type" value="Genomic_DNA"/>
</dbReference>
<gene>
    <name evidence="2" type="ORF">UABAM_01977</name>
</gene>
<keyword evidence="1" id="KW-0812">Transmembrane</keyword>
<dbReference type="GO" id="GO:1990281">
    <property type="term" value="C:efflux pump complex"/>
    <property type="evidence" value="ECO:0007669"/>
    <property type="project" value="TreeGrafter"/>
</dbReference>